<name>A0A1Y5TF31_9RHOB</name>
<evidence type="ECO:0008006" key="3">
    <source>
        <dbReference type="Google" id="ProtNLM"/>
    </source>
</evidence>
<sequence>MSESPPTTRASVCQPVQPRAAKRIVFTGDFLRPSGGGMHPTQHENIRWIYQLLKTPLEMATGLPTEIVHWDNDWRNGSRLDRGTVEAVYRMMGLRAQIQSWPWVFSAKTLPASVEDLFLRMFCDSIVVGFELPPYLVNFLNRHKIGFVDCSLSPVRFMDDVMFEMSSNIEGITQALKTFAVGEDYIRLQAGIMSSNVAKGNPNPPMPNSLLVILQTRFDKVVIENKRFVTVMEHLDTLKSVAQDYDHVLIKEHPLEGQPQTLERLQRYLPQAQATKDNFYRLVSHKNVAGVAALSSSCVLEATYFGRKGHYLLPGFTPDTFTVGLEGVHIDDAIICPDFWRDILAGFPCPVTQKDGLRLPSKANRFRKQLRTAWSFNELDTDIAVQWAASA</sequence>
<dbReference type="RefSeq" id="WP_143267537.1">
    <property type="nucleotide sequence ID" value="NZ_FWFS01000011.1"/>
</dbReference>
<evidence type="ECO:0000313" key="2">
    <source>
        <dbReference type="Proteomes" id="UP000193862"/>
    </source>
</evidence>
<dbReference type="OrthoDB" id="8335209at2"/>
<organism evidence="1 2">
    <name type="scientific">Aquimixticola soesokkakensis</name>
    <dbReference type="NCBI Taxonomy" id="1519096"/>
    <lineage>
        <taxon>Bacteria</taxon>
        <taxon>Pseudomonadati</taxon>
        <taxon>Pseudomonadota</taxon>
        <taxon>Alphaproteobacteria</taxon>
        <taxon>Rhodobacterales</taxon>
        <taxon>Paracoccaceae</taxon>
        <taxon>Aquimixticola</taxon>
    </lineage>
</organism>
<dbReference type="EMBL" id="FWFS01000011">
    <property type="protein sequence ID" value="SLN62604.1"/>
    <property type="molecule type" value="Genomic_DNA"/>
</dbReference>
<protein>
    <recommendedName>
        <fullName evidence="3">Capsule polysaccharide biosynthesis protein</fullName>
    </recommendedName>
</protein>
<gene>
    <name evidence="1" type="ORF">AQS8620_02842</name>
</gene>
<proteinExistence type="predicted"/>
<dbReference type="Proteomes" id="UP000193862">
    <property type="component" value="Unassembled WGS sequence"/>
</dbReference>
<evidence type="ECO:0000313" key="1">
    <source>
        <dbReference type="EMBL" id="SLN62604.1"/>
    </source>
</evidence>
<accession>A0A1Y5TF31</accession>
<reference evidence="1 2" key="1">
    <citation type="submission" date="2017-03" db="EMBL/GenBank/DDBJ databases">
        <authorList>
            <person name="Afonso C.L."/>
            <person name="Miller P.J."/>
            <person name="Scott M.A."/>
            <person name="Spackman E."/>
            <person name="Goraichik I."/>
            <person name="Dimitrov K.M."/>
            <person name="Suarez D.L."/>
            <person name="Swayne D.E."/>
        </authorList>
    </citation>
    <scope>NUCLEOTIDE SEQUENCE [LARGE SCALE GENOMIC DNA]</scope>
    <source>
        <strain evidence="1 2">CECT 8620</strain>
    </source>
</reference>
<dbReference type="AlphaFoldDB" id="A0A1Y5TF31"/>
<keyword evidence="2" id="KW-1185">Reference proteome</keyword>